<organism evidence="1 2">
    <name type="scientific">Paenibacillus qinlingensis</name>
    <dbReference type="NCBI Taxonomy" id="1837343"/>
    <lineage>
        <taxon>Bacteria</taxon>
        <taxon>Bacillati</taxon>
        <taxon>Bacillota</taxon>
        <taxon>Bacilli</taxon>
        <taxon>Bacillales</taxon>
        <taxon>Paenibacillaceae</taxon>
        <taxon>Paenibacillus</taxon>
    </lineage>
</organism>
<evidence type="ECO:0000313" key="2">
    <source>
        <dbReference type="Proteomes" id="UP001267290"/>
    </source>
</evidence>
<gene>
    <name evidence="1" type="ORF">J2736_006711</name>
</gene>
<evidence type="ECO:0000313" key="1">
    <source>
        <dbReference type="EMBL" id="MDR6555449.1"/>
    </source>
</evidence>
<dbReference type="EMBL" id="JAVDSB010000030">
    <property type="protein sequence ID" value="MDR6555449.1"/>
    <property type="molecule type" value="Genomic_DNA"/>
</dbReference>
<proteinExistence type="predicted"/>
<dbReference type="Proteomes" id="UP001267290">
    <property type="component" value="Unassembled WGS sequence"/>
</dbReference>
<protein>
    <submittedName>
        <fullName evidence="1">Uncharacterized protein YlzI (FlbEa/FlbD family)</fullName>
    </submittedName>
</protein>
<sequence>MARLVLKFQCTDGLMVLVRSTEIYAIWEDPDDGFTVITLSNGQNYLVTASLDTVESSIKRITIKYSPEDPLMIIPFV</sequence>
<accession>A0ABU1P790</accession>
<name>A0ABU1P790_9BACL</name>
<reference evidence="1 2" key="1">
    <citation type="submission" date="2023-07" db="EMBL/GenBank/DDBJ databases">
        <title>Sorghum-associated microbial communities from plants grown in Nebraska, USA.</title>
        <authorList>
            <person name="Schachtman D."/>
        </authorList>
    </citation>
    <scope>NUCLEOTIDE SEQUENCE [LARGE SCALE GENOMIC DNA]</scope>
    <source>
        <strain evidence="1 2">CC258</strain>
    </source>
</reference>
<comment type="caution">
    <text evidence="1">The sequence shown here is derived from an EMBL/GenBank/DDBJ whole genome shotgun (WGS) entry which is preliminary data.</text>
</comment>
<keyword evidence="2" id="KW-1185">Reference proteome</keyword>
<dbReference type="RefSeq" id="WP_310502781.1">
    <property type="nucleotide sequence ID" value="NZ_JAVDSB010000030.1"/>
</dbReference>